<dbReference type="AlphaFoldDB" id="A0A8B8PKK9"/>
<dbReference type="InterPro" id="IPR054502">
    <property type="entry name" value="bHLH-TF_ACT-like_plant"/>
</dbReference>
<evidence type="ECO:0000313" key="8">
    <source>
        <dbReference type="Proteomes" id="UP000827889"/>
    </source>
</evidence>
<keyword evidence="4" id="KW-0804">Transcription</keyword>
<feature type="compositionally biased region" description="Basic and acidic residues" evidence="6">
    <location>
        <begin position="106"/>
        <end position="115"/>
    </location>
</feature>
<dbReference type="PANTHER" id="PTHR46684">
    <property type="entry name" value="TRANSCRIPTION FACTOR FAMA"/>
    <property type="match status" value="1"/>
</dbReference>
<evidence type="ECO:0000256" key="2">
    <source>
        <dbReference type="ARBA" id="ARBA00023015"/>
    </source>
</evidence>
<dbReference type="GO" id="GO:0010052">
    <property type="term" value="P:guard cell differentiation"/>
    <property type="evidence" value="ECO:0007669"/>
    <property type="project" value="InterPro"/>
</dbReference>
<dbReference type="Gene3D" id="4.10.280.10">
    <property type="entry name" value="Helix-loop-helix DNA-binding domain"/>
    <property type="match status" value="1"/>
</dbReference>
<gene>
    <name evidence="9" type="primary">LOC115743997</name>
</gene>
<dbReference type="GO" id="GO:0003700">
    <property type="term" value="F:DNA-binding transcription factor activity"/>
    <property type="evidence" value="ECO:0007669"/>
    <property type="project" value="InterPro"/>
</dbReference>
<dbReference type="GeneID" id="115743997"/>
<feature type="region of interest" description="Disordered" evidence="6">
    <location>
        <begin position="204"/>
        <end position="225"/>
    </location>
</feature>
<feature type="domain" description="BHLH" evidence="7">
    <location>
        <begin position="112"/>
        <end position="163"/>
    </location>
</feature>
<dbReference type="GO" id="GO:0005634">
    <property type="term" value="C:nucleus"/>
    <property type="evidence" value="ECO:0007669"/>
    <property type="project" value="UniProtKB-SubCell"/>
</dbReference>
<dbReference type="PROSITE" id="PS50888">
    <property type="entry name" value="BHLH"/>
    <property type="match status" value="1"/>
</dbReference>
<dbReference type="Proteomes" id="UP000827889">
    <property type="component" value="Chromosome 1"/>
</dbReference>
<dbReference type="OrthoDB" id="684567at2759"/>
<dbReference type="GO" id="GO:0003677">
    <property type="term" value="F:DNA binding"/>
    <property type="evidence" value="ECO:0007669"/>
    <property type="project" value="UniProtKB-KW"/>
</dbReference>
<evidence type="ECO:0000259" key="7">
    <source>
        <dbReference type="PROSITE" id="PS50888"/>
    </source>
</evidence>
<feature type="compositionally biased region" description="Low complexity" evidence="6">
    <location>
        <begin position="205"/>
        <end position="218"/>
    </location>
</feature>
<dbReference type="GO" id="GO:0046983">
    <property type="term" value="F:protein dimerization activity"/>
    <property type="evidence" value="ECO:0007669"/>
    <property type="project" value="InterPro"/>
</dbReference>
<proteinExistence type="predicted"/>
<keyword evidence="2" id="KW-0805">Transcription regulation</keyword>
<evidence type="ECO:0000256" key="1">
    <source>
        <dbReference type="ARBA" id="ARBA00004123"/>
    </source>
</evidence>
<name>A0A8B8PKK9_9MYRT</name>
<keyword evidence="8" id="KW-1185">Reference proteome</keyword>
<dbReference type="InterPro" id="IPR036638">
    <property type="entry name" value="HLH_DNA-bd_sf"/>
</dbReference>
<accession>A0A8B8PKK9</accession>
<feature type="compositionally biased region" description="Basic residues" evidence="6">
    <location>
        <begin position="95"/>
        <end position="105"/>
    </location>
</feature>
<evidence type="ECO:0000256" key="3">
    <source>
        <dbReference type="ARBA" id="ARBA00023125"/>
    </source>
</evidence>
<feature type="compositionally biased region" description="Basic and acidic residues" evidence="6">
    <location>
        <begin position="76"/>
        <end position="86"/>
    </location>
</feature>
<protein>
    <submittedName>
        <fullName evidence="9">Transcription factor bHLH94-like</fullName>
    </submittedName>
</protein>
<dbReference type="KEGG" id="rarg:115743997"/>
<organism evidence="8 9">
    <name type="scientific">Rhodamnia argentea</name>
    <dbReference type="NCBI Taxonomy" id="178133"/>
    <lineage>
        <taxon>Eukaryota</taxon>
        <taxon>Viridiplantae</taxon>
        <taxon>Streptophyta</taxon>
        <taxon>Embryophyta</taxon>
        <taxon>Tracheophyta</taxon>
        <taxon>Spermatophyta</taxon>
        <taxon>Magnoliopsida</taxon>
        <taxon>eudicotyledons</taxon>
        <taxon>Gunneridae</taxon>
        <taxon>Pentapetalae</taxon>
        <taxon>rosids</taxon>
        <taxon>malvids</taxon>
        <taxon>Myrtales</taxon>
        <taxon>Myrtaceae</taxon>
        <taxon>Myrtoideae</taxon>
        <taxon>Myrteae</taxon>
        <taxon>Australasian group</taxon>
        <taxon>Rhodamnia</taxon>
    </lineage>
</organism>
<keyword evidence="5" id="KW-0539">Nucleus</keyword>
<reference evidence="8" key="1">
    <citation type="submission" date="2025-05" db="UniProtKB">
        <authorList>
            <consortium name="RefSeq"/>
        </authorList>
    </citation>
    <scope>NUCLEOTIDE SEQUENCE [LARGE SCALE GENOMIC DNA]</scope>
</reference>
<dbReference type="Pfam" id="PF00010">
    <property type="entry name" value="HLH"/>
    <property type="match status" value="1"/>
</dbReference>
<dbReference type="InterPro" id="IPR011598">
    <property type="entry name" value="bHLH_dom"/>
</dbReference>
<dbReference type="PANTHER" id="PTHR46684:SF16">
    <property type="entry name" value="TRANSCRIPTION FACTOR BHLH67-LIKE ISOFORM X2"/>
    <property type="match status" value="1"/>
</dbReference>
<dbReference type="RefSeq" id="XP_030534922.1">
    <property type="nucleotide sequence ID" value="XM_030679062.2"/>
</dbReference>
<evidence type="ECO:0000256" key="4">
    <source>
        <dbReference type="ARBA" id="ARBA00023163"/>
    </source>
</evidence>
<evidence type="ECO:0000256" key="5">
    <source>
        <dbReference type="ARBA" id="ARBA00023242"/>
    </source>
</evidence>
<feature type="region of interest" description="Disordered" evidence="6">
    <location>
        <begin position="68"/>
        <end position="115"/>
    </location>
</feature>
<dbReference type="SUPFAM" id="SSF47459">
    <property type="entry name" value="HLH, helix-loop-helix DNA-binding domain"/>
    <property type="match status" value="1"/>
</dbReference>
<sequence>MALEAVVFPQDPLINYTSRELYNLLESNWGYFDSGLDRNEGGEFLDYPTEKDFPCGEWNNNTCSSDAGNSTAQCHLNKDNSKDRSPSPRATVAGRPKRRRTKSRKNKEDIESQRMTHIAVERNRRKQMNEYLAVLRSLMPESYIQRGDQASIIGGAINFVKELEQKLQLLGVHKEMECSKSDDDHDDKPNSPFSEFFTFHKYSRSSNNNSSSSSPSPSTAAATAHYGSTNEAAAGNKRAPAVADIEVTVVESHASLRIRTKRRPKQLLKVVSGLHSLRLTVLHLNVATVDRVVLYSISVKVEDDCKLTAADEISSSVYQIFVKIQEESI</sequence>
<evidence type="ECO:0000256" key="6">
    <source>
        <dbReference type="SAM" id="MobiDB-lite"/>
    </source>
</evidence>
<dbReference type="InterPro" id="IPR044283">
    <property type="entry name" value="FAMA/SPEECHLESS/MUTE-like"/>
</dbReference>
<evidence type="ECO:0000313" key="9">
    <source>
        <dbReference type="RefSeq" id="XP_030534922.1"/>
    </source>
</evidence>
<dbReference type="Pfam" id="PF22754">
    <property type="entry name" value="bHLH-TF_ACT-like_plant"/>
    <property type="match status" value="1"/>
</dbReference>
<dbReference type="GO" id="GO:0045893">
    <property type="term" value="P:positive regulation of DNA-templated transcription"/>
    <property type="evidence" value="ECO:0007669"/>
    <property type="project" value="TreeGrafter"/>
</dbReference>
<comment type="subcellular location">
    <subcellularLocation>
        <location evidence="1">Nucleus</location>
    </subcellularLocation>
</comment>
<reference evidence="9" key="2">
    <citation type="submission" date="2025-08" db="UniProtKB">
        <authorList>
            <consortium name="RefSeq"/>
        </authorList>
    </citation>
    <scope>IDENTIFICATION</scope>
    <source>
        <tissue evidence="9">Leaf</tissue>
    </source>
</reference>
<dbReference type="SMART" id="SM00353">
    <property type="entry name" value="HLH"/>
    <property type="match status" value="1"/>
</dbReference>
<keyword evidence="3" id="KW-0238">DNA-binding</keyword>